<keyword evidence="1" id="KW-1133">Transmembrane helix</keyword>
<evidence type="ECO:0000313" key="3">
    <source>
        <dbReference type="Proteomes" id="UP001168821"/>
    </source>
</evidence>
<evidence type="ECO:0000256" key="1">
    <source>
        <dbReference type="SAM" id="Phobius"/>
    </source>
</evidence>
<keyword evidence="1" id="KW-0812">Transmembrane</keyword>
<evidence type="ECO:0000313" key="2">
    <source>
        <dbReference type="EMBL" id="KAJ3640907.1"/>
    </source>
</evidence>
<dbReference type="Proteomes" id="UP001168821">
    <property type="component" value="Unassembled WGS sequence"/>
</dbReference>
<reference evidence="2" key="1">
    <citation type="journal article" date="2023" name="G3 (Bethesda)">
        <title>Whole genome assemblies of Zophobas morio and Tenebrio molitor.</title>
        <authorList>
            <person name="Kaur S."/>
            <person name="Stinson S.A."/>
            <person name="diCenzo G.C."/>
        </authorList>
    </citation>
    <scope>NUCLEOTIDE SEQUENCE</scope>
    <source>
        <strain evidence="2">QUZm001</strain>
    </source>
</reference>
<comment type="caution">
    <text evidence="2">The sequence shown here is derived from an EMBL/GenBank/DDBJ whole genome shotgun (WGS) entry which is preliminary data.</text>
</comment>
<organism evidence="2 3">
    <name type="scientific">Zophobas morio</name>
    <dbReference type="NCBI Taxonomy" id="2755281"/>
    <lineage>
        <taxon>Eukaryota</taxon>
        <taxon>Metazoa</taxon>
        <taxon>Ecdysozoa</taxon>
        <taxon>Arthropoda</taxon>
        <taxon>Hexapoda</taxon>
        <taxon>Insecta</taxon>
        <taxon>Pterygota</taxon>
        <taxon>Neoptera</taxon>
        <taxon>Endopterygota</taxon>
        <taxon>Coleoptera</taxon>
        <taxon>Polyphaga</taxon>
        <taxon>Cucujiformia</taxon>
        <taxon>Tenebrionidae</taxon>
        <taxon>Zophobas</taxon>
    </lineage>
</organism>
<gene>
    <name evidence="2" type="ORF">Zmor_027440</name>
</gene>
<dbReference type="AlphaFoldDB" id="A0AA38HQP5"/>
<accession>A0AA38HQP5</accession>
<sequence length="142" mass="17253">MPEYERLEGEGGCGASWRALTSLEKKLMFLMSRAGTHNYHFTSDSHHPKIFIFVRPYDHSIFIFFKPYDHSIFIFFRPYDHSIFIFFRPYDHSIFNFFNEFFVSNGTDDSEYFIFHQWCFFYARVIVCVYGFQVFLFNTMRV</sequence>
<dbReference type="EMBL" id="JALNTZ010000009">
    <property type="protein sequence ID" value="KAJ3640907.1"/>
    <property type="molecule type" value="Genomic_DNA"/>
</dbReference>
<keyword evidence="1" id="KW-0472">Membrane</keyword>
<protein>
    <submittedName>
        <fullName evidence="2">Uncharacterized protein</fullName>
    </submittedName>
</protein>
<feature type="transmembrane region" description="Helical" evidence="1">
    <location>
        <begin position="115"/>
        <end position="137"/>
    </location>
</feature>
<proteinExistence type="predicted"/>
<keyword evidence="3" id="KW-1185">Reference proteome</keyword>
<name>A0AA38HQP5_9CUCU</name>